<evidence type="ECO:0000256" key="3">
    <source>
        <dbReference type="ARBA" id="ARBA00023239"/>
    </source>
</evidence>
<dbReference type="InterPro" id="IPR036754">
    <property type="entry name" value="YbaK/aa-tRNA-synt-asso_dom_sf"/>
</dbReference>
<evidence type="ECO:0000256" key="4">
    <source>
        <dbReference type="PIRNR" id="PIRNR006181"/>
    </source>
</evidence>
<dbReference type="Proteomes" id="UP000185210">
    <property type="component" value="Unassembled WGS sequence"/>
</dbReference>
<dbReference type="InterPro" id="IPR007214">
    <property type="entry name" value="YbaK/aa-tRNA-synth-assoc-dom"/>
</dbReference>
<dbReference type="InterPro" id="IPR004369">
    <property type="entry name" value="Prolyl-tRNA_editing_YbaK/EbsC"/>
</dbReference>
<comment type="similarity">
    <text evidence="1 4">Belongs to the prolyl-tRNA editing family. YbaK/EbsC subfamily.</text>
</comment>
<keyword evidence="2 4" id="KW-0648">Protein biosynthesis</keyword>
<dbReference type="SUPFAM" id="SSF55826">
    <property type="entry name" value="YbaK/ProRS associated domain"/>
    <property type="match status" value="1"/>
</dbReference>
<name>A0A1M8C4A3_9MYCO</name>
<protein>
    <recommendedName>
        <fullName evidence="4">Cys-tRNA(Pro)/Cys-tRNA(Cys) deacylase</fullName>
        <ecNumber evidence="4">4.2.-.-</ecNumber>
    </recommendedName>
</protein>
<feature type="domain" description="YbaK/aminoacyl-tRNA synthetase-associated" evidence="5">
    <location>
        <begin position="72"/>
        <end position="182"/>
    </location>
</feature>
<evidence type="ECO:0000313" key="9">
    <source>
        <dbReference type="Proteomes" id="UP000185210"/>
    </source>
</evidence>
<evidence type="ECO:0000313" key="8">
    <source>
        <dbReference type="Proteomes" id="UP000184831"/>
    </source>
</evidence>
<dbReference type="Proteomes" id="UP000184831">
    <property type="component" value="Unassembled WGS sequence"/>
</dbReference>
<dbReference type="EMBL" id="FSQE01000001">
    <property type="protein sequence ID" value="SIM18985.1"/>
    <property type="molecule type" value="Genomic_DNA"/>
</dbReference>
<dbReference type="EC" id="4.2.-.-" evidence="4"/>
<accession>A0A1M8C4A3</accession>
<evidence type="ECO:0000259" key="5">
    <source>
        <dbReference type="Pfam" id="PF04073"/>
    </source>
</evidence>
<evidence type="ECO:0000313" key="6">
    <source>
        <dbReference type="EMBL" id="SIA40117.1"/>
    </source>
</evidence>
<dbReference type="Gene3D" id="3.90.960.10">
    <property type="entry name" value="YbaK/aminoacyl-tRNA synthetase-associated domain"/>
    <property type="match status" value="1"/>
</dbReference>
<evidence type="ECO:0000256" key="1">
    <source>
        <dbReference type="ARBA" id="ARBA00009798"/>
    </source>
</evidence>
<keyword evidence="3 4" id="KW-0456">Lyase</keyword>
<proteinExistence type="inferred from homology"/>
<evidence type="ECO:0000313" key="7">
    <source>
        <dbReference type="EMBL" id="SIM18985.1"/>
    </source>
</evidence>
<gene>
    <name evidence="6" type="primary">ybaK_1</name>
    <name evidence="6" type="ORF">SAMEA2070301_01206</name>
    <name evidence="7" type="ORF">SAMEA2152244_01159</name>
</gene>
<comment type="caution">
    <text evidence="6">The sequence shown here is derived from an EMBL/GenBank/DDBJ whole genome shotgun (WGS) entry which is preliminary data.</text>
</comment>
<dbReference type="PANTHER" id="PTHR30411:SF0">
    <property type="entry name" value="CYS-TRNA(PRO)_CYS-TRNA(CYS) DEACYLASE YBAK"/>
    <property type="match status" value="1"/>
</dbReference>
<organism evidence="6 9">
    <name type="scientific">Mycobacteroides abscessus subsp. abscessus</name>
    <dbReference type="NCBI Taxonomy" id="1185650"/>
    <lineage>
        <taxon>Bacteria</taxon>
        <taxon>Bacillati</taxon>
        <taxon>Actinomycetota</taxon>
        <taxon>Actinomycetes</taxon>
        <taxon>Mycobacteriales</taxon>
        <taxon>Mycobacteriaceae</taxon>
        <taxon>Mycobacteroides</taxon>
        <taxon>Mycobacteroides abscessus</taxon>
    </lineage>
</organism>
<sequence>MPGYFPKYLDCQPEIQWTRGVTVPLVGSKAVKAATPAVAALIAGGAEYELLPYEHRAGEHAFGEEAVRALAGSGLVPEQIFKTLLISLDRGSDLAVAVIPVPATLSLKAAAAALGRAKATMADPAAAERSSGYVVGGISPLGQRKQLPTVIDASALTWERILCSAGKRGLQMALAPEDLVRLTGAVTAPVIAG</sequence>
<dbReference type="EMBL" id="FSHM01000001">
    <property type="protein sequence ID" value="SIA40117.1"/>
    <property type="molecule type" value="Genomic_DNA"/>
</dbReference>
<dbReference type="GO" id="GO:0006412">
    <property type="term" value="P:translation"/>
    <property type="evidence" value="ECO:0007669"/>
    <property type="project" value="UniProtKB-KW"/>
</dbReference>
<reference evidence="8 9" key="1">
    <citation type="submission" date="2016-11" db="EMBL/GenBank/DDBJ databases">
        <authorList>
            <consortium name="Pathogen Informatics"/>
        </authorList>
    </citation>
    <scope>NUCLEOTIDE SEQUENCE [LARGE SCALE GENOMIC DNA]</scope>
    <source>
        <strain evidence="6 9">104</strain>
        <strain evidence="7 8">696</strain>
    </source>
</reference>
<dbReference type="Pfam" id="PF04073">
    <property type="entry name" value="tRNA_edit"/>
    <property type="match status" value="1"/>
</dbReference>
<dbReference type="AlphaFoldDB" id="A0A1M8C4A3"/>
<dbReference type="PIRSF" id="PIRSF006181">
    <property type="entry name" value="EbsC_YbaK"/>
    <property type="match status" value="1"/>
</dbReference>
<dbReference type="CDD" id="cd00002">
    <property type="entry name" value="YbaK_deacylase"/>
    <property type="match status" value="1"/>
</dbReference>
<dbReference type="PANTHER" id="PTHR30411">
    <property type="entry name" value="CYTOPLASMIC PROTEIN"/>
    <property type="match status" value="1"/>
</dbReference>
<dbReference type="GO" id="GO:0002161">
    <property type="term" value="F:aminoacyl-tRNA deacylase activity"/>
    <property type="evidence" value="ECO:0007669"/>
    <property type="project" value="InterPro"/>
</dbReference>
<evidence type="ECO:0000256" key="2">
    <source>
        <dbReference type="ARBA" id="ARBA00022917"/>
    </source>
</evidence>
<dbReference type="GO" id="GO:0016829">
    <property type="term" value="F:lyase activity"/>
    <property type="evidence" value="ECO:0007669"/>
    <property type="project" value="UniProtKB-KW"/>
</dbReference>